<evidence type="ECO:0000313" key="1">
    <source>
        <dbReference type="EMBL" id="CAD0002249.1"/>
    </source>
</evidence>
<evidence type="ECO:0000313" key="2">
    <source>
        <dbReference type="Proteomes" id="UP000530060"/>
    </source>
</evidence>
<name>A0A6V6YSI2_9FLAO</name>
<sequence>MKKIIILFCICFASCSTVKIEEQIVQDFVKEKDLKKIPFLKASYLTEEAYSSNEVLDHYEMASLDKNLPLENKRREIRASISDSNTSEDKIKQLNDTSYISLDEIKQLKLLHKNDSLIYHWDAKKFKTLEIPIIKKEELLLKADKGILSISATGHVISKPIVSLNKKYALLKYFYVSLSGGSVERTYVLEKENGNWTVKQVIYIPNIY</sequence>
<dbReference type="Proteomes" id="UP000530060">
    <property type="component" value="Unassembled WGS sequence"/>
</dbReference>
<reference evidence="1 2" key="1">
    <citation type="submission" date="2020-06" db="EMBL/GenBank/DDBJ databases">
        <authorList>
            <person name="Criscuolo A."/>
        </authorList>
    </citation>
    <scope>NUCLEOTIDE SEQUENCE [LARGE SCALE GENOMIC DNA]</scope>
    <source>
        <strain evidence="2">CIP 111411</strain>
    </source>
</reference>
<gene>
    <name evidence="1" type="ORF">FLAT13_01004</name>
</gene>
<comment type="caution">
    <text evidence="1">The sequence shown here is derived from an EMBL/GenBank/DDBJ whole genome shotgun (WGS) entry which is preliminary data.</text>
</comment>
<dbReference type="RefSeq" id="WP_180908131.1">
    <property type="nucleotide sequence ID" value="NZ_CAIJDP010000060.1"/>
</dbReference>
<dbReference type="AlphaFoldDB" id="A0A6V6YSI2"/>
<protein>
    <submittedName>
        <fullName evidence="1">Uncharacterized protein</fullName>
    </submittedName>
</protein>
<organism evidence="1 2">
    <name type="scientific">Flavobacterium salmonis</name>
    <dbReference type="NCBI Taxonomy" id="2654844"/>
    <lineage>
        <taxon>Bacteria</taxon>
        <taxon>Pseudomonadati</taxon>
        <taxon>Bacteroidota</taxon>
        <taxon>Flavobacteriia</taxon>
        <taxon>Flavobacteriales</taxon>
        <taxon>Flavobacteriaceae</taxon>
        <taxon>Flavobacterium</taxon>
    </lineage>
</organism>
<proteinExistence type="predicted"/>
<keyword evidence="2" id="KW-1185">Reference proteome</keyword>
<dbReference type="EMBL" id="CAIJDP010000060">
    <property type="protein sequence ID" value="CAD0002249.1"/>
    <property type="molecule type" value="Genomic_DNA"/>
</dbReference>
<accession>A0A6V6YSI2</accession>